<keyword evidence="3" id="KW-1185">Reference proteome</keyword>
<proteinExistence type="predicted"/>
<dbReference type="AlphaFoldDB" id="A0A9D3ST14"/>
<name>A0A9D3ST14_9TELE</name>
<dbReference type="SUPFAM" id="SSF47986">
    <property type="entry name" value="DEATH domain"/>
    <property type="match status" value="1"/>
</dbReference>
<dbReference type="InterPro" id="IPR011029">
    <property type="entry name" value="DEATH-like_dom_sf"/>
</dbReference>
<organism evidence="2 3">
    <name type="scientific">Hemibagrus wyckioides</name>
    <dbReference type="NCBI Taxonomy" id="337641"/>
    <lineage>
        <taxon>Eukaryota</taxon>
        <taxon>Metazoa</taxon>
        <taxon>Chordata</taxon>
        <taxon>Craniata</taxon>
        <taxon>Vertebrata</taxon>
        <taxon>Euteleostomi</taxon>
        <taxon>Actinopterygii</taxon>
        <taxon>Neopterygii</taxon>
        <taxon>Teleostei</taxon>
        <taxon>Ostariophysi</taxon>
        <taxon>Siluriformes</taxon>
        <taxon>Bagridae</taxon>
        <taxon>Hemibagrus</taxon>
    </lineage>
</organism>
<feature type="compositionally biased region" description="Low complexity" evidence="1">
    <location>
        <begin position="289"/>
        <end position="304"/>
    </location>
</feature>
<dbReference type="OrthoDB" id="9931598at2759"/>
<feature type="region of interest" description="Disordered" evidence="1">
    <location>
        <begin position="400"/>
        <end position="428"/>
    </location>
</feature>
<feature type="compositionally biased region" description="Polar residues" evidence="1">
    <location>
        <begin position="122"/>
        <end position="139"/>
    </location>
</feature>
<evidence type="ECO:0000313" key="2">
    <source>
        <dbReference type="EMBL" id="KAG7330829.1"/>
    </source>
</evidence>
<gene>
    <name evidence="2" type="ORF">KOW79_004798</name>
</gene>
<sequence length="428" mass="47641">MNGLFCISVGAEEEKMPRHVSRVSARMPPRSTMRTNTGFRGNTHHTTRTHYNRGRGGVRPDQRRNPNPGFRGKTNHTTRTHSNPGVGGNVHHNRRTNPNPGRGGVRPGQRGNPNPGLRGKTHPTTSRHPNSGQKTNSTAPGVRGNVHHNKRTNPNPGNRKVLDKRKLTVQVVKSSMPPNRKSMPVLELMKQKLKANRVLTICPKVQRTIPHAGKVLPVHSVLQMLKQRLKSNRVLTVHPRVQHITPAVTLNPVPVAPTFHAPAHTVSYQPQYEVHHDRRNMTPQPADHSSSQQVASSSAASAQSHKPDNSQADDESIAEITDKYLLFLEDHKSELIDKVKNVVRIVDDLELSNEKAAIVRAQLTDQAKMRKLLEFTTTKRAAERLLNVLWEQADDVMEDLTEGVEDDVGYDAGDDDNADAVTEDNTEQ</sequence>
<feature type="compositionally biased region" description="Basic residues" evidence="1">
    <location>
        <begin position="42"/>
        <end position="53"/>
    </location>
</feature>
<dbReference type="EMBL" id="JAHKSW010000006">
    <property type="protein sequence ID" value="KAG7330829.1"/>
    <property type="molecule type" value="Genomic_DNA"/>
</dbReference>
<feature type="region of interest" description="Disordered" evidence="1">
    <location>
        <begin position="279"/>
        <end position="315"/>
    </location>
</feature>
<dbReference type="Gene3D" id="1.10.533.10">
    <property type="entry name" value="Death Domain, Fas"/>
    <property type="match status" value="1"/>
</dbReference>
<dbReference type="Proteomes" id="UP000824219">
    <property type="component" value="Linkage Group LG06"/>
</dbReference>
<accession>A0A9D3ST14</accession>
<feature type="compositionally biased region" description="Low complexity" evidence="1">
    <location>
        <begin position="107"/>
        <end position="118"/>
    </location>
</feature>
<protein>
    <submittedName>
        <fullName evidence="2">Uncharacterized protein</fullName>
    </submittedName>
</protein>
<feature type="region of interest" description="Disordered" evidence="1">
    <location>
        <begin position="17"/>
        <end position="163"/>
    </location>
</feature>
<reference evidence="2 3" key="1">
    <citation type="submission" date="2021-06" db="EMBL/GenBank/DDBJ databases">
        <title>Chromosome-level genome assembly of the red-tail catfish (Hemibagrus wyckioides).</title>
        <authorList>
            <person name="Shao F."/>
        </authorList>
    </citation>
    <scope>NUCLEOTIDE SEQUENCE [LARGE SCALE GENOMIC DNA]</scope>
    <source>
        <strain evidence="2">EC202008001</strain>
        <tissue evidence="2">Blood</tissue>
    </source>
</reference>
<evidence type="ECO:0000313" key="3">
    <source>
        <dbReference type="Proteomes" id="UP000824219"/>
    </source>
</evidence>
<evidence type="ECO:0000256" key="1">
    <source>
        <dbReference type="SAM" id="MobiDB-lite"/>
    </source>
</evidence>
<comment type="caution">
    <text evidence="2">The sequence shown here is derived from an EMBL/GenBank/DDBJ whole genome shotgun (WGS) entry which is preliminary data.</text>
</comment>